<feature type="compositionally biased region" description="Acidic residues" evidence="1">
    <location>
        <begin position="62"/>
        <end position="90"/>
    </location>
</feature>
<name>A0AAV1CVA9_OLDCO</name>
<feature type="region of interest" description="Disordered" evidence="1">
    <location>
        <begin position="50"/>
        <end position="144"/>
    </location>
</feature>
<dbReference type="Proteomes" id="UP001161247">
    <property type="component" value="Chromosome 3"/>
</dbReference>
<organism evidence="2 3">
    <name type="scientific">Oldenlandia corymbosa var. corymbosa</name>
    <dbReference type="NCBI Taxonomy" id="529605"/>
    <lineage>
        <taxon>Eukaryota</taxon>
        <taxon>Viridiplantae</taxon>
        <taxon>Streptophyta</taxon>
        <taxon>Embryophyta</taxon>
        <taxon>Tracheophyta</taxon>
        <taxon>Spermatophyta</taxon>
        <taxon>Magnoliopsida</taxon>
        <taxon>eudicotyledons</taxon>
        <taxon>Gunneridae</taxon>
        <taxon>Pentapetalae</taxon>
        <taxon>asterids</taxon>
        <taxon>lamiids</taxon>
        <taxon>Gentianales</taxon>
        <taxon>Rubiaceae</taxon>
        <taxon>Rubioideae</taxon>
        <taxon>Spermacoceae</taxon>
        <taxon>Hedyotis-Oldenlandia complex</taxon>
        <taxon>Oldenlandia</taxon>
    </lineage>
</organism>
<evidence type="ECO:0000313" key="2">
    <source>
        <dbReference type="EMBL" id="CAI9099611.1"/>
    </source>
</evidence>
<gene>
    <name evidence="2" type="ORF">OLC1_LOCUS9595</name>
</gene>
<proteinExistence type="predicted"/>
<accession>A0AAV1CVA9</accession>
<feature type="compositionally biased region" description="Acidic residues" evidence="1">
    <location>
        <begin position="96"/>
        <end position="106"/>
    </location>
</feature>
<dbReference type="AlphaFoldDB" id="A0AAV1CVA9"/>
<feature type="compositionally biased region" description="Polar residues" evidence="1">
    <location>
        <begin position="130"/>
        <end position="144"/>
    </location>
</feature>
<protein>
    <submittedName>
        <fullName evidence="2">OLC1v1036461C1</fullName>
    </submittedName>
</protein>
<keyword evidence="3" id="KW-1185">Reference proteome</keyword>
<evidence type="ECO:0000313" key="3">
    <source>
        <dbReference type="Proteomes" id="UP001161247"/>
    </source>
</evidence>
<reference evidence="2" key="1">
    <citation type="submission" date="2023-03" db="EMBL/GenBank/DDBJ databases">
        <authorList>
            <person name="Julca I."/>
        </authorList>
    </citation>
    <scope>NUCLEOTIDE SEQUENCE</scope>
</reference>
<evidence type="ECO:0000256" key="1">
    <source>
        <dbReference type="SAM" id="MobiDB-lite"/>
    </source>
</evidence>
<sequence>MFPETMIADGNKNRRCTRLTAAFLNRTRSYYALIEEDRVNDGFRITMNGDQGFHAMDIDPPPSEDDEDHNDDQSEEEENHADPDGPEDPDNGPPDDNLEEDQEDMEVENRFGNGAINEGGPQENGFHEGSANSTPPGSVARGNSPNSVLSFPSFTVLHDVQDMLHVHNLLVLAQSTVSLTSNRSISEEQSQDINAWDNFVHVISSVEPTILDSSLLSGNSNVLSREEPRVDVLSPDIGDLVVTDQGSQLNTSTMTNLPAWWRSWGFFCNAKTSLVQEDHDIDLESENVMVVREVIAESLATPEMEEGDAQFQLGEQAAQYFSRLLVAGEEVNSREKAIILSWPQLRGMPEQGVPRLTEYCHHTPSTNQSKTNQVPRNLARRTFKRKGMSLTARQAQQQRGRQMQKYQLELRTNGTLQPVHFNMAQSQQPHRTLDRLKRWKRQVALDKLKVSSDLLVGNEAKDTSIMAKRPREVTAGSAHQLARKAQCLEGHIGGLYLWPI</sequence>
<dbReference type="EMBL" id="OX459120">
    <property type="protein sequence ID" value="CAI9099611.1"/>
    <property type="molecule type" value="Genomic_DNA"/>
</dbReference>